<reference evidence="1 2" key="1">
    <citation type="submission" date="2019-03" db="EMBL/GenBank/DDBJ databases">
        <title>Genomic Encyclopedia of Type Strains, Phase IV (KMG-IV): sequencing the most valuable type-strain genomes for metagenomic binning, comparative biology and taxonomic classification.</title>
        <authorList>
            <person name="Goeker M."/>
        </authorList>
    </citation>
    <scope>NUCLEOTIDE SEQUENCE [LARGE SCALE GENOMIC DNA]</scope>
    <source>
        <strain evidence="1 2">DSM 22958</strain>
    </source>
</reference>
<evidence type="ECO:0000313" key="2">
    <source>
        <dbReference type="Proteomes" id="UP000294881"/>
    </source>
</evidence>
<gene>
    <name evidence="1" type="ORF">EV666_13010</name>
</gene>
<organism evidence="1 2">
    <name type="scientific">Camelimonas lactis</name>
    <dbReference type="NCBI Taxonomy" id="659006"/>
    <lineage>
        <taxon>Bacteria</taxon>
        <taxon>Pseudomonadati</taxon>
        <taxon>Pseudomonadota</taxon>
        <taxon>Alphaproteobacteria</taxon>
        <taxon>Hyphomicrobiales</taxon>
        <taxon>Chelatococcaceae</taxon>
        <taxon>Camelimonas</taxon>
    </lineage>
</organism>
<dbReference type="Proteomes" id="UP000294881">
    <property type="component" value="Unassembled WGS sequence"/>
</dbReference>
<protein>
    <recommendedName>
        <fullName evidence="3">Excisionase family DNA binding protein</fullName>
    </recommendedName>
</protein>
<proteinExistence type="predicted"/>
<name>A0A4R2GGV3_9HYPH</name>
<evidence type="ECO:0008006" key="3">
    <source>
        <dbReference type="Google" id="ProtNLM"/>
    </source>
</evidence>
<accession>A0A4R2GGV3</accession>
<dbReference type="AlphaFoldDB" id="A0A4R2GGV3"/>
<dbReference type="EMBL" id="SLWL01000030">
    <property type="protein sequence ID" value="TCO07599.1"/>
    <property type="molecule type" value="Genomic_DNA"/>
</dbReference>
<evidence type="ECO:0000313" key="1">
    <source>
        <dbReference type="EMBL" id="TCO07599.1"/>
    </source>
</evidence>
<comment type="caution">
    <text evidence="1">The sequence shown here is derived from an EMBL/GenBank/DDBJ whole genome shotgun (WGS) entry which is preliminary data.</text>
</comment>
<sequence length="73" mass="8096">MRADDAWPPPASEIDLNDGSWLTIEQAAGYARQTPDNIRASVRRLPIAIKVLGRIWVKKDRLIGGTVTNSPQK</sequence>
<keyword evidence="2" id="KW-1185">Reference proteome</keyword>